<sequence length="508" mass="57622">MEESQELALTQLRKSVEKLSSSTEGYEKPTLMRFLIARSMNPNKAAKMFVDWQKWRASMIPPSGFIPDSEVKDELETRKMYLQGPTKSGQPLVVCKVSKHFPAKDQLHFKKFLVHVLDKSIASAIQGKEVGDEKVACLIDLQNITYKNLDARGTITGFQILQAYYPERLSKCYILHMPGLFVTLWRFVCRFLDKATKEKIVIVTDGEEQRKLEEEVGLDALPEEYGGRAKLTAFQDIMEESQELALTQFRKSVEKLSSSTEGYEAPTLMRFLVARSMNPDKAAKMFVDWQKWRASLVPPNGITDSEVKDELDFRKVCLQGPTKSGHPMVLVITSKHFPAKDHVIFKKFVVHVLDKTIASGIKGKEVGDEKLVAVIDLSNITYKNLDARGLITGFQFLQSYYPERLAKCYILHMPGFFLTVWRFVCRFLDKATKEKIVIVTDGEEERKFKEEIGVDALPEEYGGSAKLTLIQDVLLPQTSPQMLDIFVCGDQIRKGAALNAVQIAEMLL</sequence>
<comment type="caution">
    <text evidence="2">The sequence shown here is derived from an EMBL/GenBank/DDBJ whole genome shotgun (WGS) entry which is preliminary data.</text>
</comment>
<dbReference type="CDD" id="cd00170">
    <property type="entry name" value="SEC14"/>
    <property type="match status" value="2"/>
</dbReference>
<dbReference type="SUPFAM" id="SSF52087">
    <property type="entry name" value="CRAL/TRIO domain"/>
    <property type="match status" value="2"/>
</dbReference>
<evidence type="ECO:0000313" key="2">
    <source>
        <dbReference type="EMBL" id="KAG5387140.1"/>
    </source>
</evidence>
<proteinExistence type="predicted"/>
<organism evidence="2 3">
    <name type="scientific">Brassica rapa subsp. trilocularis</name>
    <dbReference type="NCBI Taxonomy" id="1813537"/>
    <lineage>
        <taxon>Eukaryota</taxon>
        <taxon>Viridiplantae</taxon>
        <taxon>Streptophyta</taxon>
        <taxon>Embryophyta</taxon>
        <taxon>Tracheophyta</taxon>
        <taxon>Spermatophyta</taxon>
        <taxon>Magnoliopsida</taxon>
        <taxon>eudicotyledons</taxon>
        <taxon>Gunneridae</taxon>
        <taxon>Pentapetalae</taxon>
        <taxon>rosids</taxon>
        <taxon>malvids</taxon>
        <taxon>Brassicales</taxon>
        <taxon>Brassicaceae</taxon>
        <taxon>Brassiceae</taxon>
        <taxon>Brassica</taxon>
    </lineage>
</organism>
<dbReference type="SMART" id="SM01100">
    <property type="entry name" value="CRAL_TRIO_N"/>
    <property type="match status" value="2"/>
</dbReference>
<name>A0ABQ7LMD0_BRACM</name>
<feature type="domain" description="CRAL-TRIO" evidence="1">
    <location>
        <begin position="68"/>
        <end position="233"/>
    </location>
</feature>
<dbReference type="InterPro" id="IPR036273">
    <property type="entry name" value="CRAL/TRIO_N_dom_sf"/>
</dbReference>
<dbReference type="Gene3D" id="3.40.525.10">
    <property type="entry name" value="CRAL-TRIO lipid binding domain"/>
    <property type="match status" value="2"/>
</dbReference>
<dbReference type="Proteomes" id="UP000823674">
    <property type="component" value="Chromosome A09"/>
</dbReference>
<protein>
    <recommendedName>
        <fullName evidence="1">CRAL-TRIO domain-containing protein</fullName>
    </recommendedName>
</protein>
<accession>A0ABQ7LMD0</accession>
<evidence type="ECO:0000259" key="1">
    <source>
        <dbReference type="PROSITE" id="PS50191"/>
    </source>
</evidence>
<dbReference type="InterPro" id="IPR001251">
    <property type="entry name" value="CRAL-TRIO_dom"/>
</dbReference>
<dbReference type="PROSITE" id="PS50191">
    <property type="entry name" value="CRAL_TRIO"/>
    <property type="match status" value="2"/>
</dbReference>
<dbReference type="PANTHER" id="PTHR46277">
    <property type="entry name" value="OS03G0850700 PROTEIN"/>
    <property type="match status" value="1"/>
</dbReference>
<dbReference type="Pfam" id="PF00650">
    <property type="entry name" value="CRAL_TRIO"/>
    <property type="match status" value="2"/>
</dbReference>
<reference evidence="2 3" key="1">
    <citation type="submission" date="2021-03" db="EMBL/GenBank/DDBJ databases">
        <authorList>
            <person name="King G.J."/>
            <person name="Bancroft I."/>
            <person name="Baten A."/>
            <person name="Bloomfield J."/>
            <person name="Borpatragohain P."/>
            <person name="He Z."/>
            <person name="Irish N."/>
            <person name="Irwin J."/>
            <person name="Liu K."/>
            <person name="Mauleon R.P."/>
            <person name="Moore J."/>
            <person name="Morris R."/>
            <person name="Ostergaard L."/>
            <person name="Wang B."/>
            <person name="Wells R."/>
        </authorList>
    </citation>
    <scope>NUCLEOTIDE SEQUENCE [LARGE SCALE GENOMIC DNA]</scope>
    <source>
        <strain evidence="2">R-o-18</strain>
        <tissue evidence="2">Leaf</tissue>
    </source>
</reference>
<dbReference type="SUPFAM" id="SSF46938">
    <property type="entry name" value="CRAL/TRIO N-terminal domain"/>
    <property type="match status" value="2"/>
</dbReference>
<feature type="domain" description="CRAL-TRIO" evidence="1">
    <location>
        <begin position="304"/>
        <end position="469"/>
    </location>
</feature>
<dbReference type="PANTHER" id="PTHR46277:SF18">
    <property type="entry name" value="CRAL-TRIO DOMAIN-CONTAINING PROTEIN"/>
    <property type="match status" value="1"/>
</dbReference>
<dbReference type="SMART" id="SM00516">
    <property type="entry name" value="SEC14"/>
    <property type="match status" value="2"/>
</dbReference>
<dbReference type="InterPro" id="IPR036865">
    <property type="entry name" value="CRAL-TRIO_dom_sf"/>
</dbReference>
<gene>
    <name evidence="2" type="primary">A09p075680.1_BraROA</name>
    <name evidence="2" type="ORF">IGI04_038610</name>
</gene>
<dbReference type="Gene3D" id="3.30.360.10">
    <property type="entry name" value="Dihydrodipicolinate Reductase, domain 2"/>
    <property type="match status" value="1"/>
</dbReference>
<keyword evidence="3" id="KW-1185">Reference proteome</keyword>
<dbReference type="EMBL" id="JADBGQ010000008">
    <property type="protein sequence ID" value="KAG5387140.1"/>
    <property type="molecule type" value="Genomic_DNA"/>
</dbReference>
<dbReference type="Gene3D" id="3.40.50.720">
    <property type="entry name" value="NAD(P)-binding Rossmann-like Domain"/>
    <property type="match status" value="1"/>
</dbReference>
<dbReference type="InterPro" id="IPR011074">
    <property type="entry name" value="CRAL/TRIO_N_dom"/>
</dbReference>
<evidence type="ECO:0000313" key="3">
    <source>
        <dbReference type="Proteomes" id="UP000823674"/>
    </source>
</evidence>